<evidence type="ECO:0000256" key="1">
    <source>
        <dbReference type="ARBA" id="ARBA00038308"/>
    </source>
</evidence>
<dbReference type="InterPro" id="IPR036255">
    <property type="entry name" value="YgfB-like_sf"/>
</dbReference>
<dbReference type="EMBL" id="CP029822">
    <property type="protein sequence ID" value="AZS49814.1"/>
    <property type="molecule type" value="Genomic_DNA"/>
</dbReference>
<dbReference type="RefSeq" id="WP_127161989.1">
    <property type="nucleotide sequence ID" value="NZ_CP029822.1"/>
</dbReference>
<dbReference type="AlphaFoldDB" id="A0A3S9XBJ1"/>
<dbReference type="Pfam" id="PF03695">
    <property type="entry name" value="UPF0149"/>
    <property type="match status" value="1"/>
</dbReference>
<comment type="similarity">
    <text evidence="1">Belongs to the UPF0149 family.</text>
</comment>
<gene>
    <name evidence="2" type="ORF">DM558_03025</name>
</gene>
<evidence type="ECO:0000313" key="2">
    <source>
        <dbReference type="EMBL" id="AZS49814.1"/>
    </source>
</evidence>
<dbReference type="PANTHER" id="PTHR37528">
    <property type="entry name" value="UPF0149 PROTEIN YGFB"/>
    <property type="match status" value="1"/>
</dbReference>
<sequence length="182" mass="19765">MSQVLCSAYAGFAKLLTDAGYFITPAELQGNLWGVKVSGGSFQEADMATLLGEGEESEAIKLAISGLQEMVNKEFTDGSVTVTLLLPTDDESLEDRLKALINWAGGFLSGFGMVKQAAELPKEVLEILADLDSITQLQTAIVPEDEARSENDYMELVEFLKLVPLLVATELKILPDEKQVIH</sequence>
<dbReference type="Proteomes" id="UP000273143">
    <property type="component" value="Chromosome"/>
</dbReference>
<dbReference type="Gene3D" id="1.20.120.740">
    <property type="entry name" value="YgfB uncharacterised protein family UPF0149, PF03695"/>
    <property type="match status" value="1"/>
</dbReference>
<reference evidence="3" key="1">
    <citation type="submission" date="2018-06" db="EMBL/GenBank/DDBJ databases">
        <title>Complete genome of Pseudomonas insecticola strain QZS01.</title>
        <authorList>
            <person name="Wang J."/>
            <person name="Su Q."/>
        </authorList>
    </citation>
    <scope>NUCLEOTIDE SEQUENCE [LARGE SCALE GENOMIC DNA]</scope>
    <source>
        <strain evidence="3">QZS01</strain>
    </source>
</reference>
<keyword evidence="3" id="KW-1185">Reference proteome</keyword>
<organism evidence="2 3">
    <name type="scientific">Entomomonas moraniae</name>
    <dbReference type="NCBI Taxonomy" id="2213226"/>
    <lineage>
        <taxon>Bacteria</taxon>
        <taxon>Pseudomonadati</taxon>
        <taxon>Pseudomonadota</taxon>
        <taxon>Gammaproteobacteria</taxon>
        <taxon>Pseudomonadales</taxon>
        <taxon>Pseudomonadaceae</taxon>
        <taxon>Entomomonas</taxon>
    </lineage>
</organism>
<dbReference type="InterPro" id="IPR011978">
    <property type="entry name" value="YgfB-like"/>
</dbReference>
<evidence type="ECO:0008006" key="4">
    <source>
        <dbReference type="Google" id="ProtNLM"/>
    </source>
</evidence>
<dbReference type="GO" id="GO:0005829">
    <property type="term" value="C:cytosol"/>
    <property type="evidence" value="ECO:0007669"/>
    <property type="project" value="TreeGrafter"/>
</dbReference>
<dbReference type="SUPFAM" id="SSF101327">
    <property type="entry name" value="YgfB-like"/>
    <property type="match status" value="1"/>
</dbReference>
<evidence type="ECO:0000313" key="3">
    <source>
        <dbReference type="Proteomes" id="UP000273143"/>
    </source>
</evidence>
<protein>
    <recommendedName>
        <fullName evidence="4">YecA family protein</fullName>
    </recommendedName>
</protein>
<proteinExistence type="inferred from homology"/>
<accession>A0A3S9XBJ1</accession>
<dbReference type="KEGG" id="emo:DM558_03025"/>
<name>A0A3S9XBJ1_9GAMM</name>
<dbReference type="PANTHER" id="PTHR37528:SF1">
    <property type="entry name" value="UPF0149 PROTEIN YGFB"/>
    <property type="match status" value="1"/>
</dbReference>